<dbReference type="OrthoDB" id="3681676at2"/>
<proteinExistence type="predicted"/>
<evidence type="ECO:0000313" key="2">
    <source>
        <dbReference type="Proteomes" id="UP000198953"/>
    </source>
</evidence>
<organism evidence="1 2">
    <name type="scientific">Nonomuraea pusilla</name>
    <dbReference type="NCBI Taxonomy" id="46177"/>
    <lineage>
        <taxon>Bacteria</taxon>
        <taxon>Bacillati</taxon>
        <taxon>Actinomycetota</taxon>
        <taxon>Actinomycetes</taxon>
        <taxon>Streptosporangiales</taxon>
        <taxon>Streptosporangiaceae</taxon>
        <taxon>Nonomuraea</taxon>
    </lineage>
</organism>
<evidence type="ECO:0000313" key="1">
    <source>
        <dbReference type="EMBL" id="SEK24370.1"/>
    </source>
</evidence>
<gene>
    <name evidence="1" type="ORF">SAMN05660976_00065</name>
</gene>
<protein>
    <submittedName>
        <fullName evidence="1">Uncharacterized protein</fullName>
    </submittedName>
</protein>
<name>A0A1H7FJS8_9ACTN</name>
<keyword evidence="2" id="KW-1185">Reference proteome</keyword>
<dbReference type="Proteomes" id="UP000198953">
    <property type="component" value="Unassembled WGS sequence"/>
</dbReference>
<reference evidence="1 2" key="1">
    <citation type="submission" date="2016-10" db="EMBL/GenBank/DDBJ databases">
        <authorList>
            <person name="de Groot N.N."/>
        </authorList>
    </citation>
    <scope>NUCLEOTIDE SEQUENCE [LARGE SCALE GENOMIC DNA]</scope>
    <source>
        <strain evidence="1 2">DSM 43357</strain>
    </source>
</reference>
<sequence>MTVDDRLRPVTSPVTGDLDRRTADTLLRSYLEPACFPEAVHRLSVRHLLVLVGEEETGRRLGAIALLSRMSLAESTITVLSPGRTLADLLSRTEYAPGRAYLLHDWTAESTDGPRLLDLARALAEVGSYLVITRHGAPSPAAEVEHAWSAPDPGDLFDLCVHALDRTARRTPEEIAVARDRARALPTPAEVVRLASRLLQDAGPADDAAAGLRALAGA</sequence>
<accession>A0A1H7FJS8</accession>
<dbReference type="RefSeq" id="WP_091097415.1">
    <property type="nucleotide sequence ID" value="NZ_FOBF01000001.1"/>
</dbReference>
<dbReference type="AlphaFoldDB" id="A0A1H7FJS8"/>
<dbReference type="EMBL" id="FOBF01000001">
    <property type="protein sequence ID" value="SEK24370.1"/>
    <property type="molecule type" value="Genomic_DNA"/>
</dbReference>